<accession>A0A914ZSS1</accession>
<dbReference type="Proteomes" id="UP000887569">
    <property type="component" value="Unplaced"/>
</dbReference>
<sequence length="145" mass="16325">MLLKNQTGSKNSVEYVTSACSVVSLRQLLKLNLRNLQDLTFTKVGLLHNFENETLSLKEALGSEVLQALTYASARYRSECRSADTNLQKVDEKVNENRKLNDLLMGVPVFDVTIDITIRENFPKAKPVVKNEIIHAGLTLIFFVI</sequence>
<protein>
    <submittedName>
        <fullName evidence="2">Uncharacterized protein</fullName>
    </submittedName>
</protein>
<dbReference type="AlphaFoldDB" id="A0A914ZSS1"/>
<dbReference type="WBParaSite" id="PgB18_g044_t01">
    <property type="protein sequence ID" value="PgB18_g044_t01"/>
    <property type="gene ID" value="PgB18_g044"/>
</dbReference>
<evidence type="ECO:0000313" key="1">
    <source>
        <dbReference type="Proteomes" id="UP000887569"/>
    </source>
</evidence>
<reference evidence="2" key="1">
    <citation type="submission" date="2022-11" db="UniProtKB">
        <authorList>
            <consortium name="WormBaseParasite"/>
        </authorList>
    </citation>
    <scope>IDENTIFICATION</scope>
</reference>
<proteinExistence type="predicted"/>
<keyword evidence="1" id="KW-1185">Reference proteome</keyword>
<name>A0A914ZSS1_PARUN</name>
<evidence type="ECO:0000313" key="2">
    <source>
        <dbReference type="WBParaSite" id="PgB18_g044_t01"/>
    </source>
</evidence>
<organism evidence="1 2">
    <name type="scientific">Parascaris univalens</name>
    <name type="common">Nematode worm</name>
    <dbReference type="NCBI Taxonomy" id="6257"/>
    <lineage>
        <taxon>Eukaryota</taxon>
        <taxon>Metazoa</taxon>
        <taxon>Ecdysozoa</taxon>
        <taxon>Nematoda</taxon>
        <taxon>Chromadorea</taxon>
        <taxon>Rhabditida</taxon>
        <taxon>Spirurina</taxon>
        <taxon>Ascaridomorpha</taxon>
        <taxon>Ascaridoidea</taxon>
        <taxon>Ascarididae</taxon>
        <taxon>Parascaris</taxon>
    </lineage>
</organism>